<reference evidence="1 2" key="1">
    <citation type="submission" date="2011-08" db="EMBL/GenBank/DDBJ databases">
        <authorList>
            <person name="Weinstock G."/>
            <person name="Sodergren E."/>
            <person name="Clifton S."/>
            <person name="Fulton L."/>
            <person name="Fulton B."/>
            <person name="Courtney L."/>
            <person name="Fronick C."/>
            <person name="Harrison M."/>
            <person name="Strong C."/>
            <person name="Farmer C."/>
            <person name="Delahaunty K."/>
            <person name="Markovic C."/>
            <person name="Hall O."/>
            <person name="Minx P."/>
            <person name="Tomlinson C."/>
            <person name="Mitreva M."/>
            <person name="Hou S."/>
            <person name="Chen J."/>
            <person name="Wollam A."/>
            <person name="Pepin K.H."/>
            <person name="Johnson M."/>
            <person name="Bhonagiri V."/>
            <person name="Zhang X."/>
            <person name="Suruliraj S."/>
            <person name="Warren W."/>
            <person name="Chinwalla A."/>
            <person name="Mardis E.R."/>
            <person name="Wilson R.K."/>
        </authorList>
    </citation>
    <scope>NUCLEOTIDE SEQUENCE [LARGE SCALE GENOMIC DNA]</scope>
    <source>
        <strain evidence="1 2">ATCC 51873</strain>
    </source>
</reference>
<name>G9Y2B6_HAFAL</name>
<dbReference type="AlphaFoldDB" id="G9Y2B6"/>
<organism evidence="1 2">
    <name type="scientific">Hafnia alvei ATCC 51873</name>
    <dbReference type="NCBI Taxonomy" id="1002364"/>
    <lineage>
        <taxon>Bacteria</taxon>
        <taxon>Pseudomonadati</taxon>
        <taxon>Pseudomonadota</taxon>
        <taxon>Gammaproteobacteria</taxon>
        <taxon>Enterobacterales</taxon>
        <taxon>Hafniaceae</taxon>
        <taxon>Hafnia</taxon>
    </lineage>
</organism>
<comment type="caution">
    <text evidence="1">The sequence shown here is derived from an EMBL/GenBank/DDBJ whole genome shotgun (WGS) entry which is preliminary data.</text>
</comment>
<evidence type="ECO:0000313" key="1">
    <source>
        <dbReference type="EMBL" id="EHM46861.1"/>
    </source>
</evidence>
<gene>
    <name evidence="1" type="ORF">HMPREF0454_00728</name>
</gene>
<dbReference type="EMBL" id="AGCI01000010">
    <property type="protein sequence ID" value="EHM46861.1"/>
    <property type="molecule type" value="Genomic_DNA"/>
</dbReference>
<sequence>MTKLSWLSSASDVFACLHKEYLAYQEFMTESEIYHGFFQPTREGSSFSSINALE</sequence>
<accession>G9Y2B6</accession>
<evidence type="ECO:0000313" key="2">
    <source>
        <dbReference type="Proteomes" id="UP000005959"/>
    </source>
</evidence>
<protein>
    <submittedName>
        <fullName evidence="1">Uncharacterized protein</fullName>
    </submittedName>
</protein>
<dbReference type="Proteomes" id="UP000005959">
    <property type="component" value="Unassembled WGS sequence"/>
</dbReference>
<dbReference type="HOGENOM" id="CLU_3043991_0_0_6"/>
<proteinExistence type="predicted"/>